<keyword evidence="1" id="KW-0472">Membrane</keyword>
<keyword evidence="3" id="KW-1185">Reference proteome</keyword>
<evidence type="ECO:0000313" key="2">
    <source>
        <dbReference type="EMBL" id="QNQ90883.1"/>
    </source>
</evidence>
<keyword evidence="1" id="KW-0812">Transmembrane</keyword>
<sequence length="529" mass="56103">MSKTAILAVRIIGDSKAAVAEFDKFNRKIASMHDSVKSAATKMSIISAGVIAFGKSAIDAASDLEQSVGAVHSVFKDSADQMLQWSNNAATAVGLSKNQYNEFATVIGSQLKNLGIPMAEVGTKTNDLIKLGADLASMYGGTTADAVQALSAVFRGETDPIERYGISIKQSDVNARMAAEGLDQLEGEAKKQAETQTRMKMVMEQAADAIGNFSRETDTVAHKQQVARAEFENAKAAIGEGLLPVVAEITDKFAGLAQWLGQHPQLATAFAFAILFVTGVLWTLSGALRAVELATAAWAGAQWLLNSALLPVIGTIGLIILVIGLVAAAFIWAYNNCAWFRAGVDEAASFAVEKFQEFKDKINEVIVDIARLIQKSGGIGPAISQAAGEAILWFIKMANPVYNLIRAIGALIGKIAGIRFPSPPAWMAKFLSAAPPALTGVPDSGTVFRFYPPDVLTAAYNPLATLFNGFTAHNATPVMNVDNSVHINVDGSGVVDERAVAERIRRVMVSDSRVRGLSVASTGGRASWQ</sequence>
<evidence type="ECO:0000256" key="1">
    <source>
        <dbReference type="SAM" id="Phobius"/>
    </source>
</evidence>
<feature type="transmembrane region" description="Helical" evidence="1">
    <location>
        <begin position="308"/>
        <end position="334"/>
    </location>
</feature>
<keyword evidence="1" id="KW-1133">Transmembrane helix</keyword>
<accession>A0A7H0SQQ8</accession>
<proteinExistence type="predicted"/>
<reference evidence="2 3" key="1">
    <citation type="submission" date="2019-12" db="EMBL/GenBank/DDBJ databases">
        <title>Corynebacterium sp. nov., isolated from feces of the Anser Albifrons in China.</title>
        <authorList>
            <person name="Liu Q."/>
        </authorList>
    </citation>
    <scope>NUCLEOTIDE SEQUENCE [LARGE SCALE GENOMIC DNA]</scope>
    <source>
        <strain evidence="2 3">4H37-19</strain>
    </source>
</reference>
<feature type="transmembrane region" description="Helical" evidence="1">
    <location>
        <begin position="266"/>
        <end position="288"/>
    </location>
</feature>
<dbReference type="EMBL" id="CP046884">
    <property type="protein sequence ID" value="QNQ90883.1"/>
    <property type="molecule type" value="Genomic_DNA"/>
</dbReference>
<organism evidence="2 3">
    <name type="scientific">Corynebacterium poyangense</name>
    <dbReference type="NCBI Taxonomy" id="2684405"/>
    <lineage>
        <taxon>Bacteria</taxon>
        <taxon>Bacillati</taxon>
        <taxon>Actinomycetota</taxon>
        <taxon>Actinomycetes</taxon>
        <taxon>Mycobacteriales</taxon>
        <taxon>Corynebacteriaceae</taxon>
        <taxon>Corynebacterium</taxon>
    </lineage>
</organism>
<dbReference type="Proteomes" id="UP000516320">
    <property type="component" value="Chromosome"/>
</dbReference>
<evidence type="ECO:0000313" key="3">
    <source>
        <dbReference type="Proteomes" id="UP000516320"/>
    </source>
</evidence>
<gene>
    <name evidence="2" type="ORF">GP475_09700</name>
</gene>
<protein>
    <submittedName>
        <fullName evidence="2">Uncharacterized protein</fullName>
    </submittedName>
</protein>
<dbReference type="RefSeq" id="WP_187974193.1">
    <property type="nucleotide sequence ID" value="NZ_CP046884.1"/>
</dbReference>
<dbReference type="KEGG" id="cpoy:GP475_09700"/>
<name>A0A7H0SQQ8_9CORY</name>
<dbReference type="AlphaFoldDB" id="A0A7H0SQQ8"/>